<gene>
    <name evidence="1" type="ORF">SAMN05443292_1068</name>
</gene>
<dbReference type="RefSeq" id="WP_090079059.1">
    <property type="nucleotide sequence ID" value="NZ_FOQT01000001.1"/>
</dbReference>
<keyword evidence="2" id="KW-1185">Reference proteome</keyword>
<dbReference type="OrthoDB" id="733813at2"/>
<evidence type="ECO:0000313" key="1">
    <source>
        <dbReference type="EMBL" id="SFH98071.1"/>
    </source>
</evidence>
<dbReference type="STRING" id="1125876.SAMN05443292_1068"/>
<name>A0A1I3EH93_9FLAO</name>
<protein>
    <submittedName>
        <fullName evidence="1">Uncharacterized protein</fullName>
    </submittedName>
</protein>
<proteinExistence type="predicted"/>
<organism evidence="1 2">
    <name type="scientific">Halpernia frigidisoli</name>
    <dbReference type="NCBI Taxonomy" id="1125876"/>
    <lineage>
        <taxon>Bacteria</taxon>
        <taxon>Pseudomonadati</taxon>
        <taxon>Bacteroidota</taxon>
        <taxon>Flavobacteriia</taxon>
        <taxon>Flavobacteriales</taxon>
        <taxon>Weeksellaceae</taxon>
        <taxon>Chryseobacterium group</taxon>
        <taxon>Halpernia</taxon>
    </lineage>
</organism>
<sequence length="402" mass="46988">MKFTTLFILIVLSINSFGQTNELKTSDIVPFTSTIEISNGKVTGTGAEKLENEIKTSQFFMLGEEHFSPQISQLTNVLLPIFKRNGYDNFALEVGPLSAKKLQTKIKIHSSLFEFNHSFYSKYNEIPIPFFDGTLDEVFLKTALNNNFKLWGLDQEYLSAHLFLIDDIYQLSSDKRLLKTFYDQAKTFIKEEFNKENEDEDYPTFTNLLNAEEIKQFFNKCKSKKQKEIISEIIKSWEIYKLNETKEYNTSNVTRMENMKRNFAYDYKNAQKNNNLPKVLIKTGAMHLGYGKSWLGIYDLGNMVNELAYFNNTKSTSINCFSRYSENEDGSIYDFKDDEYGKNLSLILELATKDKWTLLDTKKIIELSRKRKVKLNNDLDFILSRYDYILFAPLKTKMKKNY</sequence>
<evidence type="ECO:0000313" key="2">
    <source>
        <dbReference type="Proteomes" id="UP000198931"/>
    </source>
</evidence>
<dbReference type="Proteomes" id="UP000198931">
    <property type="component" value="Unassembled WGS sequence"/>
</dbReference>
<dbReference type="AlphaFoldDB" id="A0A1I3EH93"/>
<accession>A0A1I3EH93</accession>
<reference evidence="1 2" key="1">
    <citation type="submission" date="2016-10" db="EMBL/GenBank/DDBJ databases">
        <authorList>
            <person name="de Groot N.N."/>
        </authorList>
    </citation>
    <scope>NUCLEOTIDE SEQUENCE [LARGE SCALE GENOMIC DNA]</scope>
    <source>
        <strain evidence="1 2">DSM 26000</strain>
    </source>
</reference>
<dbReference type="EMBL" id="FOQT01000001">
    <property type="protein sequence ID" value="SFH98071.1"/>
    <property type="molecule type" value="Genomic_DNA"/>
</dbReference>